<dbReference type="AlphaFoldDB" id="A0A8S1AUT1"/>
<dbReference type="Proteomes" id="UP000494256">
    <property type="component" value="Unassembled WGS sequence"/>
</dbReference>
<dbReference type="OrthoDB" id="7429027at2759"/>
<organism evidence="1 2">
    <name type="scientific">Arctia plantaginis</name>
    <name type="common">Wood tiger moth</name>
    <name type="synonym">Phalaena plantaginis</name>
    <dbReference type="NCBI Taxonomy" id="874455"/>
    <lineage>
        <taxon>Eukaryota</taxon>
        <taxon>Metazoa</taxon>
        <taxon>Ecdysozoa</taxon>
        <taxon>Arthropoda</taxon>
        <taxon>Hexapoda</taxon>
        <taxon>Insecta</taxon>
        <taxon>Pterygota</taxon>
        <taxon>Neoptera</taxon>
        <taxon>Endopterygota</taxon>
        <taxon>Lepidoptera</taxon>
        <taxon>Glossata</taxon>
        <taxon>Ditrysia</taxon>
        <taxon>Noctuoidea</taxon>
        <taxon>Erebidae</taxon>
        <taxon>Arctiinae</taxon>
        <taxon>Arctia</taxon>
    </lineage>
</organism>
<reference evidence="1 2" key="1">
    <citation type="submission" date="2020-04" db="EMBL/GenBank/DDBJ databases">
        <authorList>
            <person name="Wallbank WR R."/>
            <person name="Pardo Diaz C."/>
            <person name="Kozak K."/>
            <person name="Martin S."/>
            <person name="Jiggins C."/>
            <person name="Moest M."/>
            <person name="Warren A I."/>
            <person name="Byers J.R.P. K."/>
            <person name="Montejo-Kovacevich G."/>
            <person name="Yen C E."/>
        </authorList>
    </citation>
    <scope>NUCLEOTIDE SEQUENCE [LARGE SCALE GENOMIC DNA]</scope>
</reference>
<name>A0A8S1AUT1_ARCPL</name>
<accession>A0A8S1AUT1</accession>
<proteinExistence type="predicted"/>
<dbReference type="EMBL" id="CADEBD010000364">
    <property type="protein sequence ID" value="CAB3252159.1"/>
    <property type="molecule type" value="Genomic_DNA"/>
</dbReference>
<gene>
    <name evidence="1" type="ORF">APLA_LOCUS13954</name>
</gene>
<evidence type="ECO:0000313" key="1">
    <source>
        <dbReference type="EMBL" id="CAB3252159.1"/>
    </source>
</evidence>
<evidence type="ECO:0000313" key="2">
    <source>
        <dbReference type="Proteomes" id="UP000494256"/>
    </source>
</evidence>
<sequence length="80" mass="8781">MKGTAAGGLLVTNGRRSITVLKSWSPVPVHLATICLWGRGIAKNIVERERRAADEPRPKLNCVPTNLLKHVMGIARREAQ</sequence>
<protein>
    <submittedName>
        <fullName evidence="1">Uncharacterized protein</fullName>
    </submittedName>
</protein>
<comment type="caution">
    <text evidence="1">The sequence shown here is derived from an EMBL/GenBank/DDBJ whole genome shotgun (WGS) entry which is preliminary data.</text>
</comment>